<organism evidence="2 3">
    <name type="scientific">Fuscovulum blasticum DSM 2131</name>
    <dbReference type="NCBI Taxonomy" id="1188250"/>
    <lineage>
        <taxon>Bacteria</taxon>
        <taxon>Pseudomonadati</taxon>
        <taxon>Pseudomonadota</taxon>
        <taxon>Alphaproteobacteria</taxon>
        <taxon>Rhodobacterales</taxon>
        <taxon>Paracoccaceae</taxon>
        <taxon>Pseudogemmobacter</taxon>
    </lineage>
</organism>
<comment type="caution">
    <text evidence="2">The sequence shown here is derived from an EMBL/GenBank/DDBJ whole genome shotgun (WGS) entry which is preliminary data.</text>
</comment>
<dbReference type="RefSeq" id="WP_107674676.1">
    <property type="nucleotide sequence ID" value="NZ_PZKE01000028.1"/>
</dbReference>
<dbReference type="AlphaFoldDB" id="A0A2T4J4E3"/>
<sequence>MRPALAAASAILLVCAAPLRAENYLFEGKWDCEVGTFTFTDSTYDPGGEVMDILDVARDGSTFVLTFADDYQLGLSMNPDGTMEWFSAVSGDSFTCRPLP</sequence>
<evidence type="ECO:0000256" key="1">
    <source>
        <dbReference type="SAM" id="SignalP"/>
    </source>
</evidence>
<protein>
    <submittedName>
        <fullName evidence="2">Uncharacterized protein</fullName>
    </submittedName>
</protein>
<dbReference type="EMBL" id="PZKE01000028">
    <property type="protein sequence ID" value="PTE12772.1"/>
    <property type="molecule type" value="Genomic_DNA"/>
</dbReference>
<name>A0A2T4J4E3_FUSBL</name>
<feature type="signal peptide" evidence="1">
    <location>
        <begin position="1"/>
        <end position="21"/>
    </location>
</feature>
<keyword evidence="1" id="KW-0732">Signal</keyword>
<evidence type="ECO:0000313" key="2">
    <source>
        <dbReference type="EMBL" id="PTE12772.1"/>
    </source>
</evidence>
<keyword evidence="3" id="KW-1185">Reference proteome</keyword>
<proteinExistence type="predicted"/>
<evidence type="ECO:0000313" key="3">
    <source>
        <dbReference type="Proteomes" id="UP000241362"/>
    </source>
</evidence>
<reference evidence="2 3" key="1">
    <citation type="submission" date="2018-03" db="EMBL/GenBank/DDBJ databases">
        <title>Rhodobacter blasticus.</title>
        <authorList>
            <person name="Meyer T.E."/>
            <person name="Miller S."/>
            <person name="Lodha T."/>
            <person name="Gandham S."/>
            <person name="Chintalapati S."/>
            <person name="Chintalapati V.R."/>
        </authorList>
    </citation>
    <scope>NUCLEOTIDE SEQUENCE [LARGE SCALE GENOMIC DNA]</scope>
    <source>
        <strain evidence="2 3">DSM 2131</strain>
    </source>
</reference>
<feature type="chain" id="PRO_5015753940" evidence="1">
    <location>
        <begin position="22"/>
        <end position="100"/>
    </location>
</feature>
<gene>
    <name evidence="2" type="ORF">C5F44_16655</name>
</gene>
<dbReference type="Proteomes" id="UP000241362">
    <property type="component" value="Unassembled WGS sequence"/>
</dbReference>
<accession>A0A2T4J4E3</accession>